<comment type="caution">
    <text evidence="3">The sequence shown here is derived from an EMBL/GenBank/DDBJ whole genome shotgun (WGS) entry which is preliminary data.</text>
</comment>
<feature type="transmembrane region" description="Helical" evidence="2">
    <location>
        <begin position="66"/>
        <end position="86"/>
    </location>
</feature>
<gene>
    <name evidence="3" type="ORF">NBM05_05195</name>
</gene>
<dbReference type="RefSeq" id="WP_254165645.1">
    <property type="nucleotide sequence ID" value="NZ_JANAFB010000009.1"/>
</dbReference>
<feature type="region of interest" description="Disordered" evidence="1">
    <location>
        <begin position="1"/>
        <end position="58"/>
    </location>
</feature>
<dbReference type="EMBL" id="JANAFB010000009">
    <property type="protein sequence ID" value="MCP3425429.1"/>
    <property type="molecule type" value="Genomic_DNA"/>
</dbReference>
<name>A0A9X2H981_9MICC</name>
<keyword evidence="2" id="KW-0472">Membrane</keyword>
<evidence type="ECO:0000313" key="3">
    <source>
        <dbReference type="EMBL" id="MCP3425429.1"/>
    </source>
</evidence>
<sequence>MSTGEDRPTAGDAWDDERPTAEGGDPPQYGQRLPATRRIPRPGPTRRTPQAAQPGPGALPKALRRMVAGVSFAMCLLGVLVITGLMALGAPFWSLVGAAPLLAGVGGLIAVRWRLLPSLRDADGPRVPRTANRTFLIPAGIAMLGVGALVVSYFGPGLVTSEEDGAVRTHVVLWVEIGLVLILLAALIAGLIALALWTVPDEDESILRRPDFAEDPGARRRRGRRDPGRDFYDSDWFRGGG</sequence>
<feature type="transmembrane region" description="Helical" evidence="2">
    <location>
        <begin position="92"/>
        <end position="113"/>
    </location>
</feature>
<keyword evidence="2" id="KW-1133">Transmembrane helix</keyword>
<reference evidence="3" key="1">
    <citation type="submission" date="2022-06" db="EMBL/GenBank/DDBJ databases">
        <title>Rothia sp. isolated from sandalwood seedling.</title>
        <authorList>
            <person name="Tuikhar N."/>
            <person name="Kirdat K."/>
            <person name="Thorat V."/>
            <person name="Swetha P."/>
            <person name="Padma S."/>
            <person name="Sundararaj R."/>
            <person name="Yadav A."/>
        </authorList>
    </citation>
    <scope>NUCLEOTIDE SEQUENCE</scope>
    <source>
        <strain evidence="3">AR01</strain>
    </source>
</reference>
<dbReference type="AlphaFoldDB" id="A0A9X2H981"/>
<evidence type="ECO:0000256" key="1">
    <source>
        <dbReference type="SAM" id="MobiDB-lite"/>
    </source>
</evidence>
<dbReference type="Proteomes" id="UP001139502">
    <property type="component" value="Unassembled WGS sequence"/>
</dbReference>
<keyword evidence="4" id="KW-1185">Reference proteome</keyword>
<keyword evidence="2" id="KW-0812">Transmembrane</keyword>
<organism evidence="3 4">
    <name type="scientific">Rothia santali</name>
    <dbReference type="NCBI Taxonomy" id="2949643"/>
    <lineage>
        <taxon>Bacteria</taxon>
        <taxon>Bacillati</taxon>
        <taxon>Actinomycetota</taxon>
        <taxon>Actinomycetes</taxon>
        <taxon>Micrococcales</taxon>
        <taxon>Micrococcaceae</taxon>
        <taxon>Rothia</taxon>
    </lineage>
</organism>
<proteinExistence type="predicted"/>
<feature type="compositionally biased region" description="Low complexity" evidence="1">
    <location>
        <begin position="45"/>
        <end position="58"/>
    </location>
</feature>
<protein>
    <submittedName>
        <fullName evidence="3">Uncharacterized protein</fullName>
    </submittedName>
</protein>
<feature type="transmembrane region" description="Helical" evidence="2">
    <location>
        <begin position="134"/>
        <end position="154"/>
    </location>
</feature>
<accession>A0A9X2H981</accession>
<evidence type="ECO:0000256" key="2">
    <source>
        <dbReference type="SAM" id="Phobius"/>
    </source>
</evidence>
<evidence type="ECO:0000313" key="4">
    <source>
        <dbReference type="Proteomes" id="UP001139502"/>
    </source>
</evidence>
<feature type="transmembrane region" description="Helical" evidence="2">
    <location>
        <begin position="174"/>
        <end position="199"/>
    </location>
</feature>